<evidence type="ECO:0000256" key="11">
    <source>
        <dbReference type="ARBA" id="ARBA00023211"/>
    </source>
</evidence>
<reference evidence="15 16" key="1">
    <citation type="submission" date="2019-10" db="EMBL/GenBank/DDBJ databases">
        <title>Cardiobacteriales fam. a chemoheterotrophic member of the order Cardiobacteriales, and proposal of Cardiobacteriales fam. nov.</title>
        <authorList>
            <person name="Wang C."/>
        </authorList>
    </citation>
    <scope>NUCLEOTIDE SEQUENCE [LARGE SCALE GENOMIC DNA]</scope>
    <source>
        <strain evidence="15 16">ML27</strain>
    </source>
</reference>
<evidence type="ECO:0000259" key="14">
    <source>
        <dbReference type="PROSITE" id="PS50944"/>
    </source>
</evidence>
<evidence type="ECO:0000256" key="10">
    <source>
        <dbReference type="ARBA" id="ARBA00023163"/>
    </source>
</evidence>
<protein>
    <recommendedName>
        <fullName evidence="4">Transcriptional regulator MntR</fullName>
    </recommendedName>
    <alternativeName>
        <fullName evidence="13">Manganese transport regulator</fullName>
    </alternativeName>
</protein>
<dbReference type="Gene3D" id="1.10.60.10">
    <property type="entry name" value="Iron dependent repressor, metal binding and dimerisation domain"/>
    <property type="match status" value="1"/>
</dbReference>
<dbReference type="PROSITE" id="PS50944">
    <property type="entry name" value="HTH_DTXR"/>
    <property type="match status" value="1"/>
</dbReference>
<dbReference type="RefSeq" id="WP_152808516.1">
    <property type="nucleotide sequence ID" value="NZ_WHNW01000001.1"/>
</dbReference>
<proteinExistence type="inferred from homology"/>
<keyword evidence="5" id="KW-0963">Cytoplasm</keyword>
<dbReference type="Pfam" id="PF02742">
    <property type="entry name" value="Fe_dep_repr_C"/>
    <property type="match status" value="1"/>
</dbReference>
<evidence type="ECO:0000256" key="3">
    <source>
        <dbReference type="ARBA" id="ARBA00011738"/>
    </source>
</evidence>
<dbReference type="InterPro" id="IPR000835">
    <property type="entry name" value="HTH_MarR-typ"/>
</dbReference>
<keyword evidence="6" id="KW-0678">Repressor</keyword>
<evidence type="ECO:0000256" key="4">
    <source>
        <dbReference type="ARBA" id="ARBA00022386"/>
    </source>
</evidence>
<dbReference type="InterPro" id="IPR036388">
    <property type="entry name" value="WH-like_DNA-bd_sf"/>
</dbReference>
<dbReference type="InterPro" id="IPR050536">
    <property type="entry name" value="DtxR_MntR_Metal-Reg"/>
</dbReference>
<evidence type="ECO:0000256" key="2">
    <source>
        <dbReference type="ARBA" id="ARBA00007871"/>
    </source>
</evidence>
<name>A0A6N7ES78_9GAMM</name>
<dbReference type="GO" id="GO:0005737">
    <property type="term" value="C:cytoplasm"/>
    <property type="evidence" value="ECO:0007669"/>
    <property type="project" value="UniProtKB-SubCell"/>
</dbReference>
<dbReference type="InterPro" id="IPR036390">
    <property type="entry name" value="WH_DNA-bd_sf"/>
</dbReference>
<keyword evidence="10" id="KW-0804">Transcription</keyword>
<evidence type="ECO:0000313" key="15">
    <source>
        <dbReference type="EMBL" id="MPV85352.1"/>
    </source>
</evidence>
<dbReference type="SMART" id="SM00347">
    <property type="entry name" value="HTH_MARR"/>
    <property type="match status" value="1"/>
</dbReference>
<keyword evidence="16" id="KW-1185">Reference proteome</keyword>
<comment type="subcellular location">
    <subcellularLocation>
        <location evidence="1">Cytoplasm</location>
    </subcellularLocation>
</comment>
<gene>
    <name evidence="15" type="primary">mntR</name>
    <name evidence="15" type="ORF">GCU85_01215</name>
</gene>
<keyword evidence="9" id="KW-0010">Activator</keyword>
<dbReference type="InParanoid" id="A0A6N7ES78"/>
<dbReference type="GO" id="GO:0046914">
    <property type="term" value="F:transition metal ion binding"/>
    <property type="evidence" value="ECO:0007669"/>
    <property type="project" value="InterPro"/>
</dbReference>
<keyword evidence="7" id="KW-0805">Transcription regulation</keyword>
<evidence type="ECO:0000256" key="1">
    <source>
        <dbReference type="ARBA" id="ARBA00004496"/>
    </source>
</evidence>
<dbReference type="PANTHER" id="PTHR33238">
    <property type="entry name" value="IRON (METAL) DEPENDENT REPRESSOR, DTXR FAMILY"/>
    <property type="match status" value="1"/>
</dbReference>
<dbReference type="Gene3D" id="1.10.10.10">
    <property type="entry name" value="Winged helix-like DNA-binding domain superfamily/Winged helix DNA-binding domain"/>
    <property type="match status" value="1"/>
</dbReference>
<sequence>MKRPKDMAQTLPTETDQARIFSHVRNANDSEVTEDYVELIADLLDSQGEARAVDIAKRMGVTGPTVNKALARLVKEGLIDKQPYRSIFLTTAGRELAEKCKSRHVIVRDFLLSLGISKAVAERDAEGIEHHVSAETLQAMKAALMRQD</sequence>
<dbReference type="Pfam" id="PF01325">
    <property type="entry name" value="Fe_dep_repress"/>
    <property type="match status" value="1"/>
</dbReference>
<evidence type="ECO:0000313" key="16">
    <source>
        <dbReference type="Proteomes" id="UP000471298"/>
    </source>
</evidence>
<accession>A0A6N7ES78</accession>
<feature type="domain" description="HTH dtxR-type" evidence="14">
    <location>
        <begin position="30"/>
        <end position="90"/>
    </location>
</feature>
<dbReference type="InterPro" id="IPR022689">
    <property type="entry name" value="Iron_dep_repressor"/>
</dbReference>
<comment type="subunit">
    <text evidence="3">Homodimer.</text>
</comment>
<dbReference type="InterPro" id="IPR001367">
    <property type="entry name" value="Fe_dep_repressor"/>
</dbReference>
<dbReference type="InterPro" id="IPR036421">
    <property type="entry name" value="Fe_dep_repressor_sf"/>
</dbReference>
<dbReference type="InterPro" id="IPR022687">
    <property type="entry name" value="HTH_DTXR"/>
</dbReference>
<evidence type="ECO:0000256" key="13">
    <source>
        <dbReference type="ARBA" id="ARBA00032593"/>
    </source>
</evidence>
<dbReference type="PANTHER" id="PTHR33238:SF11">
    <property type="entry name" value="TRANSCRIPTIONAL REGULATOR MNTR"/>
    <property type="match status" value="1"/>
</dbReference>
<dbReference type="Proteomes" id="UP000471298">
    <property type="component" value="Unassembled WGS sequence"/>
</dbReference>
<dbReference type="SMART" id="SM00529">
    <property type="entry name" value="HTH_DTXR"/>
    <property type="match status" value="1"/>
</dbReference>
<dbReference type="SUPFAM" id="SSF46785">
    <property type="entry name" value="Winged helix' DNA-binding domain"/>
    <property type="match status" value="1"/>
</dbReference>
<evidence type="ECO:0000256" key="12">
    <source>
        <dbReference type="ARBA" id="ARBA00025185"/>
    </source>
</evidence>
<keyword evidence="11" id="KW-0464">Manganese</keyword>
<dbReference type="EMBL" id="WHNW01000001">
    <property type="protein sequence ID" value="MPV85352.1"/>
    <property type="molecule type" value="Genomic_DNA"/>
</dbReference>
<comment type="caution">
    <text evidence="15">The sequence shown here is derived from an EMBL/GenBank/DDBJ whole genome shotgun (WGS) entry which is preliminary data.</text>
</comment>
<evidence type="ECO:0000256" key="8">
    <source>
        <dbReference type="ARBA" id="ARBA00023125"/>
    </source>
</evidence>
<dbReference type="GO" id="GO:0046983">
    <property type="term" value="F:protein dimerization activity"/>
    <property type="evidence" value="ECO:0007669"/>
    <property type="project" value="InterPro"/>
</dbReference>
<dbReference type="NCBIfam" id="NF008273">
    <property type="entry name" value="PRK11050.1"/>
    <property type="match status" value="1"/>
</dbReference>
<keyword evidence="8" id="KW-0238">DNA-binding</keyword>
<dbReference type="FunCoup" id="A0A6N7ES78">
    <property type="interactions" value="20"/>
</dbReference>
<evidence type="ECO:0000256" key="6">
    <source>
        <dbReference type="ARBA" id="ARBA00022491"/>
    </source>
</evidence>
<dbReference type="GO" id="GO:0003677">
    <property type="term" value="F:DNA binding"/>
    <property type="evidence" value="ECO:0007669"/>
    <property type="project" value="UniProtKB-KW"/>
</dbReference>
<dbReference type="AlphaFoldDB" id="A0A6N7ES78"/>
<evidence type="ECO:0000256" key="5">
    <source>
        <dbReference type="ARBA" id="ARBA00022490"/>
    </source>
</evidence>
<comment type="similarity">
    <text evidence="2">Belongs to the DtxR/MntR family.</text>
</comment>
<organism evidence="15 16">
    <name type="scientific">Ostreibacterium oceani</name>
    <dbReference type="NCBI Taxonomy" id="2654998"/>
    <lineage>
        <taxon>Bacteria</taxon>
        <taxon>Pseudomonadati</taxon>
        <taxon>Pseudomonadota</taxon>
        <taxon>Gammaproteobacteria</taxon>
        <taxon>Cardiobacteriales</taxon>
        <taxon>Ostreibacteriaceae</taxon>
        <taxon>Ostreibacterium</taxon>
    </lineage>
</organism>
<dbReference type="GO" id="GO:0003700">
    <property type="term" value="F:DNA-binding transcription factor activity"/>
    <property type="evidence" value="ECO:0007669"/>
    <property type="project" value="InterPro"/>
</dbReference>
<comment type="function">
    <text evidence="12">In the presence of manganese, represses expression of mntH and mntS. Up-regulates expression of mntP.</text>
</comment>
<evidence type="ECO:0000256" key="9">
    <source>
        <dbReference type="ARBA" id="ARBA00023159"/>
    </source>
</evidence>
<evidence type="ECO:0000256" key="7">
    <source>
        <dbReference type="ARBA" id="ARBA00023015"/>
    </source>
</evidence>